<dbReference type="PANTHER" id="PTHR24180">
    <property type="entry name" value="CYCLIN-DEPENDENT KINASE INHIBITOR 2C-RELATED"/>
    <property type="match status" value="1"/>
</dbReference>
<dbReference type="EMBL" id="JBJJXI010000032">
    <property type="protein sequence ID" value="KAL3402784.1"/>
    <property type="molecule type" value="Genomic_DNA"/>
</dbReference>
<dbReference type="AlphaFoldDB" id="A0ABD2XCV0"/>
<dbReference type="SMART" id="SM00248">
    <property type="entry name" value="ANK"/>
    <property type="match status" value="4"/>
</dbReference>
<evidence type="ECO:0000256" key="3">
    <source>
        <dbReference type="PROSITE-ProRule" id="PRU00023"/>
    </source>
</evidence>
<dbReference type="Pfam" id="PF12796">
    <property type="entry name" value="Ank_2"/>
    <property type="match status" value="1"/>
</dbReference>
<keyword evidence="1" id="KW-0677">Repeat</keyword>
<dbReference type="Proteomes" id="UP001627154">
    <property type="component" value="Unassembled WGS sequence"/>
</dbReference>
<evidence type="ECO:0000313" key="4">
    <source>
        <dbReference type="EMBL" id="KAL3402784.1"/>
    </source>
</evidence>
<organism evidence="4 5">
    <name type="scientific">Trichogramma kaykai</name>
    <dbReference type="NCBI Taxonomy" id="54128"/>
    <lineage>
        <taxon>Eukaryota</taxon>
        <taxon>Metazoa</taxon>
        <taxon>Ecdysozoa</taxon>
        <taxon>Arthropoda</taxon>
        <taxon>Hexapoda</taxon>
        <taxon>Insecta</taxon>
        <taxon>Pterygota</taxon>
        <taxon>Neoptera</taxon>
        <taxon>Endopterygota</taxon>
        <taxon>Hymenoptera</taxon>
        <taxon>Apocrita</taxon>
        <taxon>Proctotrupomorpha</taxon>
        <taxon>Chalcidoidea</taxon>
        <taxon>Trichogrammatidae</taxon>
        <taxon>Trichogramma</taxon>
    </lineage>
</organism>
<feature type="repeat" description="ANK" evidence="3">
    <location>
        <begin position="128"/>
        <end position="161"/>
    </location>
</feature>
<sequence length="429" mass="49967">MPTSDRLEKLRSLRNGVNWDLKEDRRQCLNKLHRLIDKPEVDEDGEPLLRRTTALHRSARGEYKNYYSDDCVRVTIVPDLFKIYDENNYVDEFGLTHFHVACKFHCFEVIEKFLELRQVDPNHLVPETGYSPLHLVLDNDGHLGLEELLLRKGADPNAVNAKGSTPLHVICKKFSDENAAIRFFDICEKINKLVRVNVKNKLGQTPLQLVVANLWPKTVDRLLDRGADLSSFVFPTESLFFKSLDKSFKAVYHLNKSKLKLQYVSNALAIVERLVKRGYELDLSDVLTIMKLFARYELFENSDLLDSWLSVEDYSSKTKEIMLTEDLSLYDLIQLQPKKTAKHLNYKDYFEFPRTHDQCWHALTARQLEACALHLCEKMSKKFFERWALDSFMELIHYRLPILCCDLIVDNLKNQDLYNICLVAAGRNS</sequence>
<name>A0ABD2XCV0_9HYME</name>
<dbReference type="Gene3D" id="1.25.40.20">
    <property type="entry name" value="Ankyrin repeat-containing domain"/>
    <property type="match status" value="1"/>
</dbReference>
<protein>
    <submittedName>
        <fullName evidence="4">Uncharacterized protein</fullName>
    </submittedName>
</protein>
<dbReference type="SUPFAM" id="SSF48403">
    <property type="entry name" value="Ankyrin repeat"/>
    <property type="match status" value="1"/>
</dbReference>
<evidence type="ECO:0000256" key="1">
    <source>
        <dbReference type="ARBA" id="ARBA00022737"/>
    </source>
</evidence>
<proteinExistence type="predicted"/>
<evidence type="ECO:0000256" key="2">
    <source>
        <dbReference type="ARBA" id="ARBA00023043"/>
    </source>
</evidence>
<reference evidence="4 5" key="1">
    <citation type="journal article" date="2024" name="bioRxiv">
        <title>A reference genome for Trichogramma kaykai: A tiny desert-dwelling parasitoid wasp with competing sex-ratio distorters.</title>
        <authorList>
            <person name="Culotta J."/>
            <person name="Lindsey A.R."/>
        </authorList>
    </citation>
    <scope>NUCLEOTIDE SEQUENCE [LARGE SCALE GENOMIC DNA]</scope>
    <source>
        <strain evidence="4 5">KSX58</strain>
    </source>
</reference>
<accession>A0ABD2XCV0</accession>
<dbReference type="PANTHER" id="PTHR24180:SF45">
    <property type="entry name" value="POLY [ADP-RIBOSE] POLYMERASE TANKYRASE"/>
    <property type="match status" value="1"/>
</dbReference>
<dbReference type="PROSITE" id="PS50297">
    <property type="entry name" value="ANK_REP_REGION"/>
    <property type="match status" value="1"/>
</dbReference>
<dbReference type="PROSITE" id="PS50088">
    <property type="entry name" value="ANK_REPEAT"/>
    <property type="match status" value="1"/>
</dbReference>
<comment type="caution">
    <text evidence="4">The sequence shown here is derived from an EMBL/GenBank/DDBJ whole genome shotgun (WGS) entry which is preliminary data.</text>
</comment>
<gene>
    <name evidence="4" type="ORF">TKK_003970</name>
</gene>
<dbReference type="InterPro" id="IPR002110">
    <property type="entry name" value="Ankyrin_rpt"/>
</dbReference>
<keyword evidence="2 3" id="KW-0040">ANK repeat</keyword>
<evidence type="ECO:0000313" key="5">
    <source>
        <dbReference type="Proteomes" id="UP001627154"/>
    </source>
</evidence>
<keyword evidence="5" id="KW-1185">Reference proteome</keyword>
<dbReference type="InterPro" id="IPR036770">
    <property type="entry name" value="Ankyrin_rpt-contain_sf"/>
</dbReference>
<dbReference type="InterPro" id="IPR051637">
    <property type="entry name" value="Ank_repeat_dom-contain_49"/>
</dbReference>